<dbReference type="CDD" id="cd02879">
    <property type="entry name" value="GH18_plant_chitinase_class_V"/>
    <property type="match status" value="1"/>
</dbReference>
<evidence type="ECO:0000256" key="1">
    <source>
        <dbReference type="ARBA" id="ARBA00008682"/>
    </source>
</evidence>
<dbReference type="GO" id="GO:0004568">
    <property type="term" value="F:chitinase activity"/>
    <property type="evidence" value="ECO:0000318"/>
    <property type="project" value="GO_Central"/>
</dbReference>
<dbReference type="InterPro" id="IPR050314">
    <property type="entry name" value="Glycosyl_Hydrlase_18"/>
</dbReference>
<dbReference type="GO" id="GO:0005576">
    <property type="term" value="C:extracellular region"/>
    <property type="evidence" value="ECO:0000318"/>
    <property type="project" value="GO_Central"/>
</dbReference>
<dbReference type="OrthoDB" id="76388at2759"/>
<dbReference type="SUPFAM" id="SSF54556">
    <property type="entry name" value="Chitinase insertion domain"/>
    <property type="match status" value="1"/>
</dbReference>
<reference evidence="9" key="1">
    <citation type="journal article" date="2013" name="Science">
        <title>The Amborella genome and the evolution of flowering plants.</title>
        <authorList>
            <consortium name="Amborella Genome Project"/>
        </authorList>
    </citation>
    <scope>NUCLEOTIDE SEQUENCE [LARGE SCALE GENOMIC DNA]</scope>
</reference>
<evidence type="ECO:0000256" key="2">
    <source>
        <dbReference type="ARBA" id="ARBA00022729"/>
    </source>
</evidence>
<dbReference type="Gene3D" id="3.10.50.10">
    <property type="match status" value="1"/>
</dbReference>
<dbReference type="KEGG" id="atr:18445557"/>
<keyword evidence="5" id="KW-0326">Glycosidase</keyword>
<evidence type="ECO:0000259" key="7">
    <source>
        <dbReference type="PROSITE" id="PS51910"/>
    </source>
</evidence>
<dbReference type="PROSITE" id="PS51910">
    <property type="entry name" value="GH18_2"/>
    <property type="match status" value="1"/>
</dbReference>
<dbReference type="FunFam" id="3.10.50.10:FF:000003">
    <property type="entry name" value="Class V chitinase CHIT5b"/>
    <property type="match status" value="1"/>
</dbReference>
<feature type="domain" description="GH18" evidence="7">
    <location>
        <begin position="27"/>
        <end position="369"/>
    </location>
</feature>
<dbReference type="PANTHER" id="PTHR11177">
    <property type="entry name" value="CHITINASE"/>
    <property type="match status" value="1"/>
</dbReference>
<dbReference type="eggNOG" id="KOG2806">
    <property type="taxonomic scope" value="Eukaryota"/>
</dbReference>
<keyword evidence="9" id="KW-1185">Reference proteome</keyword>
<dbReference type="GO" id="GO:0008061">
    <property type="term" value="F:chitin binding"/>
    <property type="evidence" value="ECO:0007669"/>
    <property type="project" value="InterPro"/>
</dbReference>
<dbReference type="PANTHER" id="PTHR11177:SF317">
    <property type="entry name" value="CHITINASE 12-RELATED"/>
    <property type="match status" value="1"/>
</dbReference>
<dbReference type="STRING" id="13333.U5DA06"/>
<dbReference type="Proteomes" id="UP000017836">
    <property type="component" value="Unassembled WGS sequence"/>
</dbReference>
<dbReference type="GO" id="GO:0006032">
    <property type="term" value="P:chitin catabolic process"/>
    <property type="evidence" value="ECO:0000318"/>
    <property type="project" value="GO_Central"/>
</dbReference>
<comment type="similarity">
    <text evidence="1">Belongs to the glycosyl hydrolase 18 family. Chitinase class V subfamily.</text>
</comment>
<dbReference type="InterPro" id="IPR029070">
    <property type="entry name" value="Chitinase_insertion_sf"/>
</dbReference>
<name>U5DA06_AMBTC</name>
<dbReference type="HOGENOM" id="CLU_002833_3_2_1"/>
<sequence length="369" mass="40912">MGSWRRVAFALILVLCFSSKSLLSMAAIKAAYWPSSTDSYQPPLSIDTTYFTHLYYAFIEMDPLTFKLRVSPNESVLLSEFTAAIKLRDPRVKTLVSIGGGGSNSTAFALMASSKPSRQIFIESTIEVARTFGFHGLDLDWEFPANPDEMASLAKLFIEWRGAIETEAYSSRRPRLLLTAAVYFSPHFFLSDTPRSYPSKAIKYHLDWVNAMCFDYRGAWDTSETGAHAALYDPKSNVSTSYGIDAWLGSGLPQSMLVMGLPLYGHTWKLKDPNVHGIGAPAVGVGPGGDTGVLTYTQVVQFSCTNNATVVYDRTTVSTYLYAGHSWVGYDDARSTIGKIRFAITRHIGGYFFWAVSYDQDWDISRQGA</sequence>
<evidence type="ECO:0000256" key="6">
    <source>
        <dbReference type="SAM" id="SignalP"/>
    </source>
</evidence>
<evidence type="ECO:0000256" key="4">
    <source>
        <dbReference type="ARBA" id="ARBA00023180"/>
    </source>
</evidence>
<dbReference type="InterPro" id="IPR001223">
    <property type="entry name" value="Glyco_hydro18_cat"/>
</dbReference>
<evidence type="ECO:0000256" key="5">
    <source>
        <dbReference type="ARBA" id="ARBA00023295"/>
    </source>
</evidence>
<evidence type="ECO:0000256" key="3">
    <source>
        <dbReference type="ARBA" id="ARBA00022801"/>
    </source>
</evidence>
<dbReference type="OMA" id="NARDFCL"/>
<feature type="chain" id="PRO_5004659046" description="GH18 domain-containing protein" evidence="6">
    <location>
        <begin position="27"/>
        <end position="369"/>
    </location>
</feature>
<dbReference type="AlphaFoldDB" id="U5DA06"/>
<dbReference type="InterPro" id="IPR017853">
    <property type="entry name" value="GH"/>
</dbReference>
<evidence type="ECO:0000313" key="9">
    <source>
        <dbReference type="Proteomes" id="UP000017836"/>
    </source>
</evidence>
<dbReference type="Pfam" id="PF00704">
    <property type="entry name" value="Glyco_hydro_18"/>
    <property type="match status" value="1"/>
</dbReference>
<dbReference type="InterPro" id="IPR011583">
    <property type="entry name" value="Chitinase_II/V-like_cat"/>
</dbReference>
<dbReference type="SMART" id="SM00636">
    <property type="entry name" value="Glyco_18"/>
    <property type="match status" value="1"/>
</dbReference>
<keyword evidence="4" id="KW-0325">Glycoprotein</keyword>
<proteinExistence type="inferred from homology"/>
<dbReference type="Gramene" id="ERN17223">
    <property type="protein sequence ID" value="ERN17223"/>
    <property type="gene ID" value="AMTR_s00044p00174560"/>
</dbReference>
<accession>U5DA06</accession>
<keyword evidence="3" id="KW-0378">Hydrolase</keyword>
<dbReference type="EMBL" id="KI392384">
    <property type="protein sequence ID" value="ERN17223.1"/>
    <property type="molecule type" value="Genomic_DNA"/>
</dbReference>
<organism evidence="8 9">
    <name type="scientific">Amborella trichopoda</name>
    <dbReference type="NCBI Taxonomy" id="13333"/>
    <lineage>
        <taxon>Eukaryota</taxon>
        <taxon>Viridiplantae</taxon>
        <taxon>Streptophyta</taxon>
        <taxon>Embryophyta</taxon>
        <taxon>Tracheophyta</taxon>
        <taxon>Spermatophyta</taxon>
        <taxon>Magnoliopsida</taxon>
        <taxon>Amborellales</taxon>
        <taxon>Amborellaceae</taxon>
        <taxon>Amborella</taxon>
    </lineage>
</organism>
<dbReference type="SUPFAM" id="SSF51445">
    <property type="entry name" value="(Trans)glycosidases"/>
    <property type="match status" value="1"/>
</dbReference>
<protein>
    <recommendedName>
        <fullName evidence="7">GH18 domain-containing protein</fullName>
    </recommendedName>
</protein>
<gene>
    <name evidence="8" type="ORF">AMTR_s00044p00174560</name>
</gene>
<feature type="signal peptide" evidence="6">
    <location>
        <begin position="1"/>
        <end position="26"/>
    </location>
</feature>
<dbReference type="GO" id="GO:0005975">
    <property type="term" value="P:carbohydrate metabolic process"/>
    <property type="evidence" value="ECO:0007669"/>
    <property type="project" value="InterPro"/>
</dbReference>
<keyword evidence="2 6" id="KW-0732">Signal</keyword>
<dbReference type="Gene3D" id="3.20.20.80">
    <property type="entry name" value="Glycosidases"/>
    <property type="match status" value="1"/>
</dbReference>
<evidence type="ECO:0000313" key="8">
    <source>
        <dbReference type="EMBL" id="ERN17223.1"/>
    </source>
</evidence>